<name>A0A0C2W3J0_9BACL</name>
<comment type="caution">
    <text evidence="11">The sequence shown here is derived from an EMBL/GenBank/DDBJ whole genome shotgun (WGS) entry which is preliminary data.</text>
</comment>
<dbReference type="PRINTS" id="PR00045">
    <property type="entry name" value="SIGMA54FCT"/>
</dbReference>
<dbReference type="InterPro" id="IPR007634">
    <property type="entry name" value="RNA_pol_sigma_54_DNA-bd"/>
</dbReference>
<proteinExistence type="inferred from homology"/>
<dbReference type="InterPro" id="IPR000394">
    <property type="entry name" value="RNA_pol_sigma_54"/>
</dbReference>
<dbReference type="STRING" id="889306.KP78_06290"/>
<keyword evidence="2" id="KW-0240">DNA-directed RNA polymerase</keyword>
<feature type="domain" description="RNA polymerase sigma factor 54 core-binding" evidence="10">
    <location>
        <begin position="90"/>
        <end position="273"/>
    </location>
</feature>
<organism evidence="11 12">
    <name type="scientific">Jeotgalibacillus soli</name>
    <dbReference type="NCBI Taxonomy" id="889306"/>
    <lineage>
        <taxon>Bacteria</taxon>
        <taxon>Bacillati</taxon>
        <taxon>Bacillota</taxon>
        <taxon>Bacilli</taxon>
        <taxon>Bacillales</taxon>
        <taxon>Caryophanaceae</taxon>
        <taxon>Jeotgalibacillus</taxon>
    </lineage>
</organism>
<accession>A0A0C2W3J0</accession>
<dbReference type="PROSITE" id="PS50044">
    <property type="entry name" value="SIGMA54_3"/>
    <property type="match status" value="1"/>
</dbReference>
<dbReference type="Gene3D" id="1.10.10.60">
    <property type="entry name" value="Homeodomain-like"/>
    <property type="match status" value="1"/>
</dbReference>
<dbReference type="RefSeq" id="WP_041086208.1">
    <property type="nucleotide sequence ID" value="NZ_JXRP01000008.1"/>
</dbReference>
<keyword evidence="8" id="KW-0804">Transcription</keyword>
<keyword evidence="3" id="KW-0808">Transferase</keyword>
<comment type="similarity">
    <text evidence="1">Belongs to the sigma-54 factor family.</text>
</comment>
<dbReference type="InterPro" id="IPR007046">
    <property type="entry name" value="RNA_pol_sigma_54_core-bd"/>
</dbReference>
<keyword evidence="7" id="KW-0238">DNA-binding</keyword>
<dbReference type="GO" id="GO:0001216">
    <property type="term" value="F:DNA-binding transcription activator activity"/>
    <property type="evidence" value="ECO:0007669"/>
    <property type="project" value="InterPro"/>
</dbReference>
<dbReference type="GO" id="GO:0016779">
    <property type="term" value="F:nucleotidyltransferase activity"/>
    <property type="evidence" value="ECO:0007669"/>
    <property type="project" value="UniProtKB-KW"/>
</dbReference>
<evidence type="ECO:0008006" key="13">
    <source>
        <dbReference type="Google" id="ProtNLM"/>
    </source>
</evidence>
<dbReference type="PIRSF" id="PIRSF000774">
    <property type="entry name" value="RpoN"/>
    <property type="match status" value="1"/>
</dbReference>
<dbReference type="GO" id="GO:0000428">
    <property type="term" value="C:DNA-directed RNA polymerase complex"/>
    <property type="evidence" value="ECO:0007669"/>
    <property type="project" value="UniProtKB-KW"/>
</dbReference>
<dbReference type="Pfam" id="PF00309">
    <property type="entry name" value="Sigma54_AID"/>
    <property type="match status" value="1"/>
</dbReference>
<dbReference type="Gene3D" id="1.10.10.1330">
    <property type="entry name" value="RNA polymerase sigma-54 factor, core-binding domain"/>
    <property type="match status" value="1"/>
</dbReference>
<evidence type="ECO:0000256" key="8">
    <source>
        <dbReference type="ARBA" id="ARBA00023163"/>
    </source>
</evidence>
<dbReference type="Proteomes" id="UP000031938">
    <property type="component" value="Unassembled WGS sequence"/>
</dbReference>
<evidence type="ECO:0000256" key="4">
    <source>
        <dbReference type="ARBA" id="ARBA00022695"/>
    </source>
</evidence>
<evidence type="ECO:0000313" key="11">
    <source>
        <dbReference type="EMBL" id="KIL50628.1"/>
    </source>
</evidence>
<keyword evidence="4" id="KW-0548">Nucleotidyltransferase</keyword>
<dbReference type="OrthoDB" id="9814402at2"/>
<dbReference type="NCBIfam" id="TIGR02395">
    <property type="entry name" value="rpoN_sigma"/>
    <property type="match status" value="1"/>
</dbReference>
<evidence type="ECO:0000259" key="10">
    <source>
        <dbReference type="Pfam" id="PF04963"/>
    </source>
</evidence>
<dbReference type="InterPro" id="IPR038709">
    <property type="entry name" value="RpoN_core-bd_sf"/>
</dbReference>
<evidence type="ECO:0000259" key="9">
    <source>
        <dbReference type="Pfam" id="PF04552"/>
    </source>
</evidence>
<dbReference type="AlphaFoldDB" id="A0A0C2W3J0"/>
<feature type="domain" description="RNA polymerase sigma factor 54 DNA-binding" evidence="9">
    <location>
        <begin position="286"/>
        <end position="444"/>
    </location>
</feature>
<evidence type="ECO:0000256" key="2">
    <source>
        <dbReference type="ARBA" id="ARBA00022478"/>
    </source>
</evidence>
<evidence type="ECO:0000256" key="6">
    <source>
        <dbReference type="ARBA" id="ARBA00023082"/>
    </source>
</evidence>
<dbReference type="GO" id="GO:0006352">
    <property type="term" value="P:DNA-templated transcription initiation"/>
    <property type="evidence" value="ECO:0007669"/>
    <property type="project" value="InterPro"/>
</dbReference>
<dbReference type="GO" id="GO:0003677">
    <property type="term" value="F:DNA binding"/>
    <property type="evidence" value="ECO:0007669"/>
    <property type="project" value="UniProtKB-KW"/>
</dbReference>
<dbReference type="PANTHER" id="PTHR32248:SF4">
    <property type="entry name" value="RNA POLYMERASE SIGMA-54 FACTOR"/>
    <property type="match status" value="1"/>
</dbReference>
<gene>
    <name evidence="11" type="ORF">KP78_06290</name>
</gene>
<evidence type="ECO:0000256" key="1">
    <source>
        <dbReference type="ARBA" id="ARBA00008798"/>
    </source>
</evidence>
<dbReference type="PANTHER" id="PTHR32248">
    <property type="entry name" value="RNA POLYMERASE SIGMA-54 FACTOR"/>
    <property type="match status" value="1"/>
</dbReference>
<keyword evidence="5" id="KW-0805">Transcription regulation</keyword>
<dbReference type="GO" id="GO:0016987">
    <property type="term" value="F:sigma factor activity"/>
    <property type="evidence" value="ECO:0007669"/>
    <property type="project" value="UniProtKB-KW"/>
</dbReference>
<sequence>MNLSTGLLQQQTTNLTMTQGLRQAISLLQYSLNDLSDFIQEQAMDNPLIELHDNARVEAGNEGYSGKSKEYAKRSVEDTNQAVSPFDYINMERRSLQEHLLNQICLLQISDMDYKLLSYFIYHINEDGYLSHTVEELCQELKVSDEKGKSLLTLIQELDPVGVGARNLQECLLLQLEKMPTRNRLAECIVAQHIAAFASKSWKSLSKELSVTLQEIQQVQDLIHTLQPRPGINYSSELPKYIVADVSVMESNGTFTVVINDELLPIIKLNHEYQSLLKQKNVEAHQYLKEKYGELQWLQKSILQRHSTLYQVTKAIVDYQQDFFVKGPAALKPLTLKQIAEEIDVHESTVSRITSNKYVETPTGIVELKYFFSSSLIKQNNETSSTSVKELIKNLIDKEDKTKPLSDQKIVQMLEKKQQIQISRRAIAKYRDEMNIPSSPKRKRFLAH</sequence>
<evidence type="ECO:0000256" key="7">
    <source>
        <dbReference type="ARBA" id="ARBA00023125"/>
    </source>
</evidence>
<evidence type="ECO:0000313" key="12">
    <source>
        <dbReference type="Proteomes" id="UP000031938"/>
    </source>
</evidence>
<dbReference type="EMBL" id="JXRP01000008">
    <property type="protein sequence ID" value="KIL50628.1"/>
    <property type="molecule type" value="Genomic_DNA"/>
</dbReference>
<reference evidence="11 12" key="1">
    <citation type="submission" date="2015-01" db="EMBL/GenBank/DDBJ databases">
        <title>Genome sequencing of Jeotgalibacillus soli.</title>
        <authorList>
            <person name="Goh K.M."/>
            <person name="Chan K.-G."/>
            <person name="Yaakop A.S."/>
            <person name="Ee R."/>
            <person name="Gan H.M."/>
            <person name="Chan C.S."/>
        </authorList>
    </citation>
    <scope>NUCLEOTIDE SEQUENCE [LARGE SCALE GENOMIC DNA]</scope>
    <source>
        <strain evidence="11 12">P9</strain>
    </source>
</reference>
<evidence type="ECO:0000256" key="5">
    <source>
        <dbReference type="ARBA" id="ARBA00023015"/>
    </source>
</evidence>
<dbReference type="Pfam" id="PF04552">
    <property type="entry name" value="Sigma54_DBD"/>
    <property type="match status" value="1"/>
</dbReference>
<keyword evidence="6" id="KW-0731">Sigma factor</keyword>
<evidence type="ECO:0000256" key="3">
    <source>
        <dbReference type="ARBA" id="ARBA00022679"/>
    </source>
</evidence>
<protein>
    <recommendedName>
        <fullName evidence="13">RNA polymerase sigma-54 factor</fullName>
    </recommendedName>
</protein>
<dbReference type="PROSITE" id="PS00717">
    <property type="entry name" value="SIGMA54_1"/>
    <property type="match status" value="1"/>
</dbReference>
<keyword evidence="12" id="KW-1185">Reference proteome</keyword>
<dbReference type="Pfam" id="PF04963">
    <property type="entry name" value="Sigma54_CBD"/>
    <property type="match status" value="1"/>
</dbReference>
<dbReference type="PATRIC" id="fig|889306.3.peg.627"/>